<name>A0A2A3ZAM4_BREAU</name>
<comment type="caution">
    <text evidence="2">The sequence shown here is derived from an EMBL/GenBank/DDBJ whole genome shotgun (WGS) entry which is preliminary data.</text>
</comment>
<dbReference type="Proteomes" id="UP000217720">
    <property type="component" value="Unassembled WGS sequence"/>
</dbReference>
<sequence length="76" mass="8047">MFNKSGRFVSARFGGTSIMIDFGCADAEELHPLASVEEDGVFVDDVAREDRSAGSSAGTGLGFPERRRLTPGLPGQ</sequence>
<dbReference type="AlphaFoldDB" id="A0A2A3ZAM4"/>
<evidence type="ECO:0000313" key="3">
    <source>
        <dbReference type="Proteomes" id="UP000217720"/>
    </source>
</evidence>
<dbReference type="EMBL" id="NRGO01000038">
    <property type="protein sequence ID" value="PCC48521.1"/>
    <property type="molecule type" value="Genomic_DNA"/>
</dbReference>
<organism evidence="2 3">
    <name type="scientific">Brevibacterium aurantiacum</name>
    <dbReference type="NCBI Taxonomy" id="273384"/>
    <lineage>
        <taxon>Bacteria</taxon>
        <taxon>Bacillati</taxon>
        <taxon>Actinomycetota</taxon>
        <taxon>Actinomycetes</taxon>
        <taxon>Micrococcales</taxon>
        <taxon>Brevibacteriaceae</taxon>
        <taxon>Brevibacterium</taxon>
    </lineage>
</organism>
<dbReference type="RefSeq" id="WP_096161347.1">
    <property type="nucleotide sequence ID" value="NZ_JABUYC010000026.1"/>
</dbReference>
<proteinExistence type="predicted"/>
<reference evidence="2 3" key="1">
    <citation type="journal article" date="2017" name="Elife">
        <title>Extensive horizontal gene transfer in cheese-associated bacteria.</title>
        <authorList>
            <person name="Bonham K.S."/>
            <person name="Wolfe B.E."/>
            <person name="Dutton R.J."/>
        </authorList>
    </citation>
    <scope>NUCLEOTIDE SEQUENCE [LARGE SCALE GENOMIC DNA]</scope>
    <source>
        <strain evidence="2 3">900_6</strain>
    </source>
</reference>
<evidence type="ECO:0000313" key="2">
    <source>
        <dbReference type="EMBL" id="PCC48521.1"/>
    </source>
</evidence>
<evidence type="ECO:0000256" key="1">
    <source>
        <dbReference type="SAM" id="MobiDB-lite"/>
    </source>
</evidence>
<protein>
    <submittedName>
        <fullName evidence="2">Uncharacterized protein</fullName>
    </submittedName>
</protein>
<feature type="region of interest" description="Disordered" evidence="1">
    <location>
        <begin position="52"/>
        <end position="76"/>
    </location>
</feature>
<gene>
    <name evidence="2" type="ORF">CIK62_18095</name>
</gene>
<accession>A0A2A3ZAM4</accession>